<dbReference type="InterPro" id="IPR011021">
    <property type="entry name" value="Arrestin-like_N"/>
</dbReference>
<dbReference type="Pfam" id="PF02752">
    <property type="entry name" value="Arrestin_C"/>
    <property type="match status" value="1"/>
</dbReference>
<organism evidence="2 3">
    <name type="scientific">Cyprinus carpio carpio</name>
    <dbReference type="NCBI Taxonomy" id="630221"/>
    <lineage>
        <taxon>Eukaryota</taxon>
        <taxon>Metazoa</taxon>
        <taxon>Chordata</taxon>
        <taxon>Craniata</taxon>
        <taxon>Vertebrata</taxon>
        <taxon>Euteleostomi</taxon>
        <taxon>Actinopterygii</taxon>
        <taxon>Neopterygii</taxon>
        <taxon>Teleostei</taxon>
        <taxon>Ostariophysi</taxon>
        <taxon>Cypriniformes</taxon>
        <taxon>Cyprinidae</taxon>
        <taxon>Cyprininae</taxon>
        <taxon>Cyprinus</taxon>
    </lineage>
</organism>
<evidence type="ECO:0000313" key="3">
    <source>
        <dbReference type="Proteomes" id="UP001108240"/>
    </source>
</evidence>
<evidence type="ECO:0000259" key="1">
    <source>
        <dbReference type="SMART" id="SM01017"/>
    </source>
</evidence>
<dbReference type="GeneTree" id="ENSGT00940000165930"/>
<reference evidence="2" key="1">
    <citation type="submission" date="2025-08" db="UniProtKB">
        <authorList>
            <consortium name="Ensembl"/>
        </authorList>
    </citation>
    <scope>IDENTIFICATION</scope>
</reference>
<name>A0A9J8C3V0_CYPCA</name>
<dbReference type="Proteomes" id="UP001108240">
    <property type="component" value="Unplaced"/>
</dbReference>
<dbReference type="SMART" id="SM01017">
    <property type="entry name" value="Arrestin_C"/>
    <property type="match status" value="1"/>
</dbReference>
<reference evidence="2" key="2">
    <citation type="submission" date="2025-09" db="UniProtKB">
        <authorList>
            <consortium name="Ensembl"/>
        </authorList>
    </citation>
    <scope>IDENTIFICATION</scope>
</reference>
<dbReference type="AlphaFoldDB" id="A0A9J8C3V0"/>
<accession>A0A9J8C3V0</accession>
<dbReference type="GO" id="GO:0005886">
    <property type="term" value="C:plasma membrane"/>
    <property type="evidence" value="ECO:0007669"/>
    <property type="project" value="TreeGrafter"/>
</dbReference>
<sequence length="321" mass="35891">MIWNFAIEYDALNDRNTFSNGDTLLGRVIMEVSKETKIKALTVKVKGKADVSWTETQGEDSVTYWDKEKYFSQTLPVLPEDNADGSIILVAGRHALPFAFQLPYQSLSFRGLPSSFKGAHGKIHYRLSAKLSRSMRATSKAEAKFTFVARADYDRSTLMALQHGSKDKDVIFFASGNISMNIFLPKTGYQQGERLVVNGEIVNSSTRKIVPKYIIYQKQSFFAGGQRAVHTTQILKDKGEPLASSTRQNLSKVLVLPTEISTTIQNCRILKVEYRLKVILDVSFTKNPVIKLPLIILPLHDGTSSNELDAGLHKDLAKMNV</sequence>
<feature type="domain" description="Arrestin C-terminal-like" evidence="1">
    <location>
        <begin position="174"/>
        <end position="299"/>
    </location>
</feature>
<dbReference type="GO" id="GO:0005737">
    <property type="term" value="C:cytoplasm"/>
    <property type="evidence" value="ECO:0007669"/>
    <property type="project" value="TreeGrafter"/>
</dbReference>
<dbReference type="PANTHER" id="PTHR11188:SF135">
    <property type="entry name" value="ARRESTIN DOMAIN CONTAINING 3-LIKE-RELATED"/>
    <property type="match status" value="1"/>
</dbReference>
<dbReference type="InterPro" id="IPR050357">
    <property type="entry name" value="Arrestin_domain-protein"/>
</dbReference>
<dbReference type="PANTHER" id="PTHR11188">
    <property type="entry name" value="ARRESTIN DOMAIN CONTAINING PROTEIN"/>
    <property type="match status" value="1"/>
</dbReference>
<dbReference type="Pfam" id="PF00339">
    <property type="entry name" value="Arrestin_N"/>
    <property type="match status" value="1"/>
</dbReference>
<dbReference type="GO" id="GO:0015031">
    <property type="term" value="P:protein transport"/>
    <property type="evidence" value="ECO:0007669"/>
    <property type="project" value="TreeGrafter"/>
</dbReference>
<dbReference type="Ensembl" id="ENSCCRT00000146694.1">
    <property type="protein sequence ID" value="ENSCCRP00000160035.1"/>
    <property type="gene ID" value="ENSCCRG00000028268.2"/>
</dbReference>
<dbReference type="OMA" id="NIKCASD"/>
<evidence type="ECO:0000313" key="2">
    <source>
        <dbReference type="Ensembl" id="ENSCCRP00000160035.1"/>
    </source>
</evidence>
<dbReference type="InterPro" id="IPR011022">
    <property type="entry name" value="Arrestin_C-like"/>
</dbReference>
<keyword evidence="3" id="KW-1185">Reference proteome</keyword>
<protein>
    <submittedName>
        <fullName evidence="2">Zgc:110353</fullName>
    </submittedName>
</protein>
<proteinExistence type="predicted"/>